<dbReference type="Proteomes" id="UP000324927">
    <property type="component" value="Unassembled WGS sequence"/>
</dbReference>
<evidence type="ECO:0000313" key="2">
    <source>
        <dbReference type="Proteomes" id="UP000324927"/>
    </source>
</evidence>
<evidence type="ECO:0000313" key="1">
    <source>
        <dbReference type="EMBL" id="KAA0590394.1"/>
    </source>
</evidence>
<dbReference type="OrthoDB" id="7296523at2"/>
<gene>
    <name evidence="1" type="ORF">FZ942_31590</name>
</gene>
<sequence length="591" mass="63099">MVTPMTASAPVAPSVPGPQYLDSPLVMVHYFDVQVVALVDRINEGDSAVAFQLITTYALSGYSGDYSSSYDPSAEHISYNVELSVSTGTASTNDFTLPDLANLSIPVTFEKSAEYKINAIADEDHNERSEFIKVVAKDTSFLLDSQRKVVIRPVGSAIIYINGAPVANNDSVTTVTDASITIDPLKNDSDEDGNPISLNSIVSQPSHGSVTMANSKFTYTPSKGFIGNDSFSYQIKDIYGAAGVGTVSVKVTSPVVNSRPNAGNDAASVVAGSTTRINVLSNDGDPDGDTITLSDIVLPSSHGTAAITSDGYISYTAAAGYSGADTLRYQIKDSQGNFAEATVSITVTQAIPGEDNYFSIYAYAANNADLFQSFGLNTSALIDHYQKNGRNEGRSATGFSPYAYAALNKDLYAAYGLNTQALTAHYIQYGRNEGRSASGFDPLAYAAGNADLFAAFGTNIDLLTKHYINAGRSENRSGTGFDVFSYAAMNPDLFKAFGVDAISLISHYILNGKKENRKANGFDPIAYSANYQDIFSSYGTDAISLISHYVNNGRVEGRKCAQLTNATAISNNYIDSTMEYNNNFIAITPIF</sequence>
<dbReference type="AlphaFoldDB" id="A0A5A9G9K0"/>
<dbReference type="PANTHER" id="PTHR34720">
    <property type="entry name" value="MICROCYSTIN DEPENDENT PROTEIN"/>
    <property type="match status" value="1"/>
</dbReference>
<dbReference type="EMBL" id="VTTN01000022">
    <property type="protein sequence ID" value="KAA0590394.1"/>
    <property type="molecule type" value="Genomic_DNA"/>
</dbReference>
<dbReference type="Pfam" id="PF17963">
    <property type="entry name" value="Big_9"/>
    <property type="match status" value="2"/>
</dbReference>
<organism evidence="1 2">
    <name type="scientific">Azospirillum lipoferum</name>
    <dbReference type="NCBI Taxonomy" id="193"/>
    <lineage>
        <taxon>Bacteria</taxon>
        <taxon>Pseudomonadati</taxon>
        <taxon>Pseudomonadota</taxon>
        <taxon>Alphaproteobacteria</taxon>
        <taxon>Rhodospirillales</taxon>
        <taxon>Azospirillaceae</taxon>
        <taxon>Azospirillum</taxon>
    </lineage>
</organism>
<dbReference type="NCBIfam" id="NF012211">
    <property type="entry name" value="tand_rpt_95"/>
    <property type="match status" value="2"/>
</dbReference>
<dbReference type="RefSeq" id="WP_149235008.1">
    <property type="nucleotide sequence ID" value="NZ_JALJXJ010000021.1"/>
</dbReference>
<reference evidence="1 2" key="1">
    <citation type="submission" date="2019-08" db="EMBL/GenBank/DDBJ databases">
        <authorList>
            <person name="Grouzdev D."/>
            <person name="Tikhonova E."/>
            <person name="Kravchenko I."/>
        </authorList>
    </citation>
    <scope>NUCLEOTIDE SEQUENCE [LARGE SCALE GENOMIC DNA]</scope>
    <source>
        <strain evidence="1 2">59b</strain>
    </source>
</reference>
<dbReference type="PANTHER" id="PTHR34720:SF9">
    <property type="entry name" value="BLR4714 PROTEIN"/>
    <property type="match status" value="1"/>
</dbReference>
<comment type="caution">
    <text evidence="1">The sequence shown here is derived from an EMBL/GenBank/DDBJ whole genome shotgun (WGS) entry which is preliminary data.</text>
</comment>
<proteinExistence type="predicted"/>
<protein>
    <submittedName>
        <fullName evidence="1">Tandem-95 repeat protein</fullName>
    </submittedName>
</protein>
<name>A0A5A9G9K0_AZOLI</name>
<keyword evidence="2" id="KW-1185">Reference proteome</keyword>
<dbReference type="Gene3D" id="2.60.40.3440">
    <property type="match status" value="2"/>
</dbReference>
<accession>A0A5A9G9K0</accession>